<keyword evidence="4" id="KW-0274">FAD</keyword>
<dbReference type="PANTHER" id="PTHR34934:SF1">
    <property type="entry name" value="FLAVIN-DEPENDENT THYMIDYLATE SYNTHASE"/>
    <property type="match status" value="1"/>
</dbReference>
<evidence type="ECO:0000256" key="1">
    <source>
        <dbReference type="ARBA" id="ARBA00022603"/>
    </source>
</evidence>
<protein>
    <recommendedName>
        <fullName evidence="5">FAD-dependent thymidylate synthase</fullName>
        <ecNumber evidence="5">2.1.1.148</ecNumber>
    </recommendedName>
</protein>
<dbReference type="Pfam" id="PF02511">
    <property type="entry name" value="Thy1"/>
    <property type="match status" value="1"/>
</dbReference>
<sequence>MYVELLAATTGAWLLKRWAERETDGDMANWSDLLGEFAGRGCYRAFERKNPATATNKTYLNHIIEAGHHSVLEHASATFSVTGVSRHLLGELTRHRHLSYSVESLRYCPPRRAALHPGVAEDSYLVELMSEHWEVSVETYNHVYERLLGKGLAKKQAREIAAQWLPLSTATDLVVSGNLRAWRDVLLKRNDPAANREIRLLARLILAELRLFAPNSFQDMEA</sequence>
<feature type="domain" description="HRDC" evidence="6">
    <location>
        <begin position="169"/>
        <end position="222"/>
    </location>
</feature>
<dbReference type="SUPFAM" id="SSF69796">
    <property type="entry name" value="Thymidylate synthase-complementing protein Thy1"/>
    <property type="match status" value="1"/>
</dbReference>
<dbReference type="PROSITE" id="PS51331">
    <property type="entry name" value="THYX"/>
    <property type="match status" value="1"/>
</dbReference>
<dbReference type="InterPro" id="IPR002121">
    <property type="entry name" value="HRDC_dom"/>
</dbReference>
<evidence type="ECO:0000256" key="3">
    <source>
        <dbReference type="ARBA" id="ARBA00022727"/>
    </source>
</evidence>
<dbReference type="NCBIfam" id="TIGR02170">
    <property type="entry name" value="thyX"/>
    <property type="match status" value="1"/>
</dbReference>
<keyword evidence="8" id="KW-1185">Reference proteome</keyword>
<dbReference type="EC" id="2.1.1.148" evidence="5"/>
<name>A0ABW7YJ65_9ACTN</name>
<accession>A0ABW7YJ65</accession>
<evidence type="ECO:0000259" key="6">
    <source>
        <dbReference type="PROSITE" id="PS50967"/>
    </source>
</evidence>
<comment type="caution">
    <text evidence="7">The sequence shown here is derived from an EMBL/GenBank/DDBJ whole genome shotgun (WGS) entry which is preliminary data.</text>
</comment>
<evidence type="ECO:0000313" key="7">
    <source>
        <dbReference type="EMBL" id="MFI6495938.1"/>
    </source>
</evidence>
<proteinExistence type="predicted"/>
<dbReference type="RefSeq" id="WP_397077749.1">
    <property type="nucleotide sequence ID" value="NZ_JBITGY010000001.1"/>
</dbReference>
<dbReference type="InterPro" id="IPR003669">
    <property type="entry name" value="Thymidylate_synthase_ThyX"/>
</dbReference>
<dbReference type="Proteomes" id="UP001612741">
    <property type="component" value="Unassembled WGS sequence"/>
</dbReference>
<dbReference type="GO" id="GO:0032259">
    <property type="term" value="P:methylation"/>
    <property type="evidence" value="ECO:0007669"/>
    <property type="project" value="UniProtKB-KW"/>
</dbReference>
<keyword evidence="3" id="KW-0545">Nucleotide biosynthesis</keyword>
<keyword evidence="7" id="KW-0808">Transferase</keyword>
<keyword evidence="2" id="KW-0285">Flavoprotein</keyword>
<keyword evidence="1 7" id="KW-0489">Methyltransferase</keyword>
<evidence type="ECO:0000256" key="5">
    <source>
        <dbReference type="NCBIfam" id="TIGR02170"/>
    </source>
</evidence>
<evidence type="ECO:0000256" key="4">
    <source>
        <dbReference type="ARBA" id="ARBA00022827"/>
    </source>
</evidence>
<organism evidence="7 8">
    <name type="scientific">Nonomuraea typhae</name>
    <dbReference type="NCBI Taxonomy" id="2603600"/>
    <lineage>
        <taxon>Bacteria</taxon>
        <taxon>Bacillati</taxon>
        <taxon>Actinomycetota</taxon>
        <taxon>Actinomycetes</taxon>
        <taxon>Streptosporangiales</taxon>
        <taxon>Streptosporangiaceae</taxon>
        <taxon>Nonomuraea</taxon>
    </lineage>
</organism>
<evidence type="ECO:0000256" key="2">
    <source>
        <dbReference type="ARBA" id="ARBA00022630"/>
    </source>
</evidence>
<dbReference type="CDD" id="cd20175">
    <property type="entry name" value="ThyX"/>
    <property type="match status" value="1"/>
</dbReference>
<dbReference type="Gene3D" id="3.30.1360.170">
    <property type="match status" value="1"/>
</dbReference>
<dbReference type="EMBL" id="JBITGY010000001">
    <property type="protein sequence ID" value="MFI6495938.1"/>
    <property type="molecule type" value="Genomic_DNA"/>
</dbReference>
<dbReference type="PROSITE" id="PS50967">
    <property type="entry name" value="HRDC"/>
    <property type="match status" value="1"/>
</dbReference>
<dbReference type="InterPro" id="IPR036098">
    <property type="entry name" value="Thymidylate_synthase_ThyX_sf"/>
</dbReference>
<reference evidence="7 8" key="1">
    <citation type="submission" date="2024-10" db="EMBL/GenBank/DDBJ databases">
        <title>The Natural Products Discovery Center: Release of the First 8490 Sequenced Strains for Exploring Actinobacteria Biosynthetic Diversity.</title>
        <authorList>
            <person name="Kalkreuter E."/>
            <person name="Kautsar S.A."/>
            <person name="Yang D."/>
            <person name="Bader C.D."/>
            <person name="Teijaro C.N."/>
            <person name="Fluegel L."/>
            <person name="Davis C.M."/>
            <person name="Simpson J.R."/>
            <person name="Lauterbach L."/>
            <person name="Steele A.D."/>
            <person name="Gui C."/>
            <person name="Meng S."/>
            <person name="Li G."/>
            <person name="Viehrig K."/>
            <person name="Ye F."/>
            <person name="Su P."/>
            <person name="Kiefer A.F."/>
            <person name="Nichols A."/>
            <person name="Cepeda A.J."/>
            <person name="Yan W."/>
            <person name="Fan B."/>
            <person name="Jiang Y."/>
            <person name="Adhikari A."/>
            <person name="Zheng C.-J."/>
            <person name="Schuster L."/>
            <person name="Cowan T.M."/>
            <person name="Smanski M.J."/>
            <person name="Chevrette M.G."/>
            <person name="De Carvalho L.P.S."/>
            <person name="Shen B."/>
        </authorList>
    </citation>
    <scope>NUCLEOTIDE SEQUENCE [LARGE SCALE GENOMIC DNA]</scope>
    <source>
        <strain evidence="7 8">NPDC050545</strain>
    </source>
</reference>
<dbReference type="GO" id="GO:0050797">
    <property type="term" value="F:thymidylate synthase (FAD) activity"/>
    <property type="evidence" value="ECO:0007669"/>
    <property type="project" value="UniProtKB-EC"/>
</dbReference>
<gene>
    <name evidence="7" type="primary">thyX</name>
    <name evidence="7" type="ORF">ACIBG2_01055</name>
</gene>
<dbReference type="PANTHER" id="PTHR34934">
    <property type="entry name" value="FLAVIN-DEPENDENT THYMIDYLATE SYNTHASE"/>
    <property type="match status" value="1"/>
</dbReference>
<evidence type="ECO:0000313" key="8">
    <source>
        <dbReference type="Proteomes" id="UP001612741"/>
    </source>
</evidence>